<feature type="domain" description="Amidohydrolase-related" evidence="2">
    <location>
        <begin position="29"/>
        <end position="302"/>
    </location>
</feature>
<name>A0A7Z0C3D3_9ACTN</name>
<dbReference type="GO" id="GO:0005737">
    <property type="term" value="C:cytoplasm"/>
    <property type="evidence" value="ECO:0007669"/>
    <property type="project" value="TreeGrafter"/>
</dbReference>
<dbReference type="Proteomes" id="UP000537326">
    <property type="component" value="Unassembled WGS sequence"/>
</dbReference>
<dbReference type="AlphaFoldDB" id="A0A7Z0C3D3"/>
<dbReference type="Pfam" id="PF04909">
    <property type="entry name" value="Amidohydro_2"/>
    <property type="match status" value="1"/>
</dbReference>
<evidence type="ECO:0000259" key="2">
    <source>
        <dbReference type="Pfam" id="PF04909"/>
    </source>
</evidence>
<dbReference type="Gene3D" id="3.20.20.140">
    <property type="entry name" value="Metal-dependent hydrolases"/>
    <property type="match status" value="1"/>
</dbReference>
<reference evidence="3 4" key="1">
    <citation type="submission" date="2020-07" db="EMBL/GenBank/DDBJ databases">
        <title>Sequencing the genomes of 1000 actinobacteria strains.</title>
        <authorList>
            <person name="Klenk H.-P."/>
        </authorList>
    </citation>
    <scope>NUCLEOTIDE SEQUENCE [LARGE SCALE GENOMIC DNA]</scope>
    <source>
        <strain evidence="3 4">DSM 18248</strain>
    </source>
</reference>
<keyword evidence="1" id="KW-0456">Lyase</keyword>
<sequence length="313" mass="34900">MAEPDLTWEQEVERTTAFWQRLGLPGLLDVHTHFLPPPVQAKVWEQFDQAGPKLGREWPIRYRGSVEERVAQLRALGVRRFSTLPYAHRPGIARYLNEWAAGFKRDVPESLWSATLYPEDDVAAYVAEGIAAGVEIWKVHVQVGEFHLDDPALDAAWALLAEAGTPVVVHAGHAPVGNDYTGHASSARVLERHPGLTMVVAHMGAPDFTEFLDLADRYERVRLDTTMVFTDFELGDAPGGPPAYADGLLDRLDRQRDRLLLGTDFPTIPYPYVHQLESLERLGLGDDWLRAVCWHNAEALVGAGAEYPLDPGR</sequence>
<comment type="caution">
    <text evidence="3">The sequence shown here is derived from an EMBL/GenBank/DDBJ whole genome shotgun (WGS) entry which is preliminary data.</text>
</comment>
<dbReference type="InterPro" id="IPR032466">
    <property type="entry name" value="Metal_Hydrolase"/>
</dbReference>
<dbReference type="SUPFAM" id="SSF51556">
    <property type="entry name" value="Metallo-dependent hydrolases"/>
    <property type="match status" value="1"/>
</dbReference>
<protein>
    <recommendedName>
        <fullName evidence="2">Amidohydrolase-related domain-containing protein</fullName>
    </recommendedName>
</protein>
<organism evidence="3 4">
    <name type="scientific">Nocardioides marinus</name>
    <dbReference type="NCBI Taxonomy" id="374514"/>
    <lineage>
        <taxon>Bacteria</taxon>
        <taxon>Bacillati</taxon>
        <taxon>Actinomycetota</taxon>
        <taxon>Actinomycetes</taxon>
        <taxon>Propionibacteriales</taxon>
        <taxon>Nocardioidaceae</taxon>
        <taxon>Nocardioides</taxon>
    </lineage>
</organism>
<evidence type="ECO:0000256" key="1">
    <source>
        <dbReference type="ARBA" id="ARBA00023239"/>
    </source>
</evidence>
<dbReference type="GO" id="GO:0019748">
    <property type="term" value="P:secondary metabolic process"/>
    <property type="evidence" value="ECO:0007669"/>
    <property type="project" value="TreeGrafter"/>
</dbReference>
<dbReference type="GO" id="GO:0016787">
    <property type="term" value="F:hydrolase activity"/>
    <property type="evidence" value="ECO:0007669"/>
    <property type="project" value="InterPro"/>
</dbReference>
<accession>A0A7Z0C3D3</accession>
<evidence type="ECO:0000313" key="3">
    <source>
        <dbReference type="EMBL" id="NYI11018.1"/>
    </source>
</evidence>
<dbReference type="GO" id="GO:0016831">
    <property type="term" value="F:carboxy-lyase activity"/>
    <property type="evidence" value="ECO:0007669"/>
    <property type="project" value="InterPro"/>
</dbReference>
<dbReference type="EMBL" id="JACBZI010000001">
    <property type="protein sequence ID" value="NYI11018.1"/>
    <property type="molecule type" value="Genomic_DNA"/>
</dbReference>
<proteinExistence type="predicted"/>
<evidence type="ECO:0000313" key="4">
    <source>
        <dbReference type="Proteomes" id="UP000537326"/>
    </source>
</evidence>
<gene>
    <name evidence="3" type="ORF">BKA05_002533</name>
</gene>
<dbReference type="RefSeq" id="WP_179531767.1">
    <property type="nucleotide sequence ID" value="NZ_BAAAPP010000005.1"/>
</dbReference>
<keyword evidence="4" id="KW-1185">Reference proteome</keyword>
<dbReference type="PANTHER" id="PTHR21240:SF28">
    <property type="entry name" value="ISO-OROTATE DECARBOXYLASE (EUROFUNG)"/>
    <property type="match status" value="1"/>
</dbReference>
<dbReference type="PANTHER" id="PTHR21240">
    <property type="entry name" value="2-AMINO-3-CARBOXYLMUCONATE-6-SEMIALDEHYDE DECARBOXYLASE"/>
    <property type="match status" value="1"/>
</dbReference>
<dbReference type="InterPro" id="IPR006680">
    <property type="entry name" value="Amidohydro-rel"/>
</dbReference>
<dbReference type="InterPro" id="IPR032465">
    <property type="entry name" value="ACMSD"/>
</dbReference>